<reference evidence="1" key="1">
    <citation type="journal article" date="2014" name="Front. Microbiol.">
        <title>High frequency of phylogenetically diverse reductive dehalogenase-homologous genes in deep subseafloor sedimentary metagenomes.</title>
        <authorList>
            <person name="Kawai M."/>
            <person name="Futagami T."/>
            <person name="Toyoda A."/>
            <person name="Takaki Y."/>
            <person name="Nishi S."/>
            <person name="Hori S."/>
            <person name="Arai W."/>
            <person name="Tsubouchi T."/>
            <person name="Morono Y."/>
            <person name="Uchiyama I."/>
            <person name="Ito T."/>
            <person name="Fujiyama A."/>
            <person name="Inagaki F."/>
            <person name="Takami H."/>
        </authorList>
    </citation>
    <scope>NUCLEOTIDE SEQUENCE</scope>
    <source>
        <strain evidence="1">Expedition CK06-06</strain>
    </source>
</reference>
<accession>X1MJA2</accession>
<dbReference type="AlphaFoldDB" id="X1MJA2"/>
<name>X1MJA2_9ZZZZ</name>
<protein>
    <submittedName>
        <fullName evidence="1">Uncharacterized protein</fullName>
    </submittedName>
</protein>
<proteinExistence type="predicted"/>
<feature type="non-terminal residue" evidence="1">
    <location>
        <position position="1"/>
    </location>
</feature>
<gene>
    <name evidence="1" type="ORF">S06H3_25195</name>
</gene>
<dbReference type="EMBL" id="BARV01014425">
    <property type="protein sequence ID" value="GAI31722.1"/>
    <property type="molecule type" value="Genomic_DNA"/>
</dbReference>
<organism evidence="1">
    <name type="scientific">marine sediment metagenome</name>
    <dbReference type="NCBI Taxonomy" id="412755"/>
    <lineage>
        <taxon>unclassified sequences</taxon>
        <taxon>metagenomes</taxon>
        <taxon>ecological metagenomes</taxon>
    </lineage>
</organism>
<feature type="non-terminal residue" evidence="1">
    <location>
        <position position="46"/>
    </location>
</feature>
<sequence length="46" mass="5038">PIYLIFSTIEVKSKANNRSQPESSLGFAETLLSIAVLIDYAPLSCH</sequence>
<evidence type="ECO:0000313" key="1">
    <source>
        <dbReference type="EMBL" id="GAI31722.1"/>
    </source>
</evidence>
<comment type="caution">
    <text evidence="1">The sequence shown here is derived from an EMBL/GenBank/DDBJ whole genome shotgun (WGS) entry which is preliminary data.</text>
</comment>